<dbReference type="InterPro" id="IPR023561">
    <property type="entry name" value="Carbonic_anhydrase_a-class"/>
</dbReference>
<dbReference type="PANTHER" id="PTHR18952">
    <property type="entry name" value="CARBONIC ANHYDRASE"/>
    <property type="match status" value="1"/>
</dbReference>
<evidence type="ECO:0000313" key="4">
    <source>
        <dbReference type="Proteomes" id="UP001230051"/>
    </source>
</evidence>
<evidence type="ECO:0000259" key="2">
    <source>
        <dbReference type="PROSITE" id="PS51144"/>
    </source>
</evidence>
<evidence type="ECO:0000256" key="1">
    <source>
        <dbReference type="ARBA" id="ARBA00010718"/>
    </source>
</evidence>
<gene>
    <name evidence="3" type="primary">Ca14</name>
    <name evidence="3" type="ORF">AOXY_G38713</name>
</gene>
<dbReference type="InterPro" id="IPR001148">
    <property type="entry name" value="CA_dom"/>
</dbReference>
<comment type="caution">
    <text evidence="3">The sequence shown here is derived from an EMBL/GenBank/DDBJ whole genome shotgun (WGS) entry which is preliminary data.</text>
</comment>
<accession>A0AAD8CED3</accession>
<dbReference type="PANTHER" id="PTHR18952:SF84">
    <property type="entry name" value="CARBONIC ANHYDRASE 14"/>
    <property type="match status" value="1"/>
</dbReference>
<protein>
    <submittedName>
        <fullName evidence="3">Carbonic anhydrase 14-like</fullName>
    </submittedName>
</protein>
<dbReference type="AlphaFoldDB" id="A0AAD8CED3"/>
<dbReference type="EMBL" id="JAGXEW010001938">
    <property type="protein sequence ID" value="KAK1122132.1"/>
    <property type="molecule type" value="Genomic_DNA"/>
</dbReference>
<sequence>MSLPSSMSLSQSPAELHVVHFNSEKYPNVSVARNQSDGLAVLGILIEVGAETNPAYEKIFSYLGYVKYAGQKVLLPSFDVGALLPERLDQFFRYNGSLTTPPCFQSVQWTVFHQKVALSRSQIEKLRTTLLSSELGVLPPTPLVDNFRAPQPLNQREVLVSFPLGESEYPLNTQPPPELAHWGPSLPASPHCSAIEDHSGRV</sequence>
<reference evidence="3" key="1">
    <citation type="submission" date="2022-02" db="EMBL/GenBank/DDBJ databases">
        <title>Atlantic sturgeon de novo genome assembly.</title>
        <authorList>
            <person name="Stock M."/>
            <person name="Klopp C."/>
            <person name="Guiguen Y."/>
            <person name="Cabau C."/>
            <person name="Parinello H."/>
            <person name="Santidrian Yebra-Pimentel E."/>
            <person name="Kuhl H."/>
            <person name="Dirks R.P."/>
            <person name="Guessner J."/>
            <person name="Wuertz S."/>
            <person name="Du K."/>
            <person name="Schartl M."/>
        </authorList>
    </citation>
    <scope>NUCLEOTIDE SEQUENCE</scope>
    <source>
        <strain evidence="3">STURGEONOMICS-FGT-2020</strain>
        <tissue evidence="3">Whole blood</tissue>
    </source>
</reference>
<keyword evidence="4" id="KW-1185">Reference proteome</keyword>
<dbReference type="Pfam" id="PF00194">
    <property type="entry name" value="Carb_anhydrase"/>
    <property type="match status" value="1"/>
</dbReference>
<proteinExistence type="inferred from homology"/>
<organism evidence="3 4">
    <name type="scientific">Acipenser oxyrinchus oxyrinchus</name>
    <dbReference type="NCBI Taxonomy" id="40147"/>
    <lineage>
        <taxon>Eukaryota</taxon>
        <taxon>Metazoa</taxon>
        <taxon>Chordata</taxon>
        <taxon>Craniata</taxon>
        <taxon>Vertebrata</taxon>
        <taxon>Euteleostomi</taxon>
        <taxon>Actinopterygii</taxon>
        <taxon>Chondrostei</taxon>
        <taxon>Acipenseriformes</taxon>
        <taxon>Acipenseridae</taxon>
        <taxon>Acipenser</taxon>
    </lineage>
</organism>
<dbReference type="Gene3D" id="3.10.200.10">
    <property type="entry name" value="Alpha carbonic anhydrase"/>
    <property type="match status" value="1"/>
</dbReference>
<dbReference type="SUPFAM" id="SSF51069">
    <property type="entry name" value="Carbonic anhydrase"/>
    <property type="match status" value="1"/>
</dbReference>
<comment type="similarity">
    <text evidence="1">Belongs to the alpha-carbonic anhydrase family.</text>
</comment>
<dbReference type="GO" id="GO:0008270">
    <property type="term" value="F:zinc ion binding"/>
    <property type="evidence" value="ECO:0007669"/>
    <property type="project" value="InterPro"/>
</dbReference>
<dbReference type="SMART" id="SM01057">
    <property type="entry name" value="Carb_anhydrase"/>
    <property type="match status" value="1"/>
</dbReference>
<dbReference type="GO" id="GO:0004089">
    <property type="term" value="F:carbonate dehydratase activity"/>
    <property type="evidence" value="ECO:0007669"/>
    <property type="project" value="InterPro"/>
</dbReference>
<dbReference type="GO" id="GO:0005886">
    <property type="term" value="C:plasma membrane"/>
    <property type="evidence" value="ECO:0007669"/>
    <property type="project" value="TreeGrafter"/>
</dbReference>
<dbReference type="InterPro" id="IPR036398">
    <property type="entry name" value="CA_dom_sf"/>
</dbReference>
<dbReference type="PROSITE" id="PS51144">
    <property type="entry name" value="ALPHA_CA_2"/>
    <property type="match status" value="1"/>
</dbReference>
<dbReference type="Proteomes" id="UP001230051">
    <property type="component" value="Unassembled WGS sequence"/>
</dbReference>
<evidence type="ECO:0000313" key="3">
    <source>
        <dbReference type="EMBL" id="KAK1122132.1"/>
    </source>
</evidence>
<name>A0AAD8CED3_ACIOX</name>
<feature type="domain" description="Alpha-carbonic anhydrase" evidence="2">
    <location>
        <begin position="1"/>
        <end position="162"/>
    </location>
</feature>